<dbReference type="PANTHER" id="PTHR48090:SF3">
    <property type="entry name" value="UNDECAPRENYL-PHOSPHATE 4-DEOXY-4-FORMAMIDO-L-ARABINOSE TRANSFERASE"/>
    <property type="match status" value="1"/>
</dbReference>
<dbReference type="Gene3D" id="3.90.550.10">
    <property type="entry name" value="Spore Coat Polysaccharide Biosynthesis Protein SpsA, Chain A"/>
    <property type="match status" value="1"/>
</dbReference>
<dbReference type="RefSeq" id="WP_044213420.1">
    <property type="nucleotide sequence ID" value="NZ_BAMD01000034.1"/>
</dbReference>
<evidence type="ECO:0000256" key="7">
    <source>
        <dbReference type="ARBA" id="ARBA00023136"/>
    </source>
</evidence>
<dbReference type="PANTHER" id="PTHR48090">
    <property type="entry name" value="UNDECAPRENYL-PHOSPHATE 4-DEOXY-4-FORMAMIDO-L-ARABINOSE TRANSFERASE-RELATED"/>
    <property type="match status" value="1"/>
</dbReference>
<dbReference type="OrthoDB" id="9807778at2"/>
<feature type="transmembrane region" description="Helical" evidence="8">
    <location>
        <begin position="265"/>
        <end position="284"/>
    </location>
</feature>
<evidence type="ECO:0000256" key="8">
    <source>
        <dbReference type="SAM" id="Phobius"/>
    </source>
</evidence>
<dbReference type="GO" id="GO:0016757">
    <property type="term" value="F:glycosyltransferase activity"/>
    <property type="evidence" value="ECO:0007669"/>
    <property type="project" value="UniProtKB-KW"/>
</dbReference>
<keyword evidence="3" id="KW-0808">Transferase</keyword>
<keyword evidence="6 8" id="KW-1133">Transmembrane helix</keyword>
<evidence type="ECO:0000256" key="6">
    <source>
        <dbReference type="ARBA" id="ARBA00022989"/>
    </source>
</evidence>
<evidence type="ECO:0000256" key="2">
    <source>
        <dbReference type="ARBA" id="ARBA00022676"/>
    </source>
</evidence>
<dbReference type="InterPro" id="IPR050256">
    <property type="entry name" value="Glycosyltransferase_2"/>
</dbReference>
<comment type="caution">
    <text evidence="10">The sequence shown here is derived from an EMBL/GenBank/DDBJ whole genome shotgun (WGS) entry which is preliminary data.</text>
</comment>
<dbReference type="SUPFAM" id="SSF53448">
    <property type="entry name" value="Nucleotide-diphospho-sugar transferases"/>
    <property type="match status" value="1"/>
</dbReference>
<reference evidence="10 11" key="1">
    <citation type="journal article" date="2014" name="Genome Announc.">
        <title>Draft Genome Sequence of Cytophaga fermentans JCM 21142T, a Facultative Anaerobe Isolated from Marine Mud.</title>
        <authorList>
            <person name="Starns D."/>
            <person name="Oshima K."/>
            <person name="Suda W."/>
            <person name="Iino T."/>
            <person name="Yuki M."/>
            <person name="Inoue J."/>
            <person name="Kitamura K."/>
            <person name="Iida T."/>
            <person name="Darby A."/>
            <person name="Hattori M."/>
            <person name="Ohkuma M."/>
        </authorList>
    </citation>
    <scope>NUCLEOTIDE SEQUENCE [LARGE SCALE GENOMIC DNA]</scope>
    <source>
        <strain evidence="10 11">JCM 21142</strain>
    </source>
</reference>
<protein>
    <recommendedName>
        <fullName evidence="9">Glycosyltransferase 2-like domain-containing protein</fullName>
    </recommendedName>
</protein>
<evidence type="ECO:0000256" key="1">
    <source>
        <dbReference type="ARBA" id="ARBA00022475"/>
    </source>
</evidence>
<keyword evidence="4 8" id="KW-0812">Transmembrane</keyword>
<keyword evidence="11" id="KW-1185">Reference proteome</keyword>
<organism evidence="10 11">
    <name type="scientific">Saccharicrinis fermentans DSM 9555 = JCM 21142</name>
    <dbReference type="NCBI Taxonomy" id="869213"/>
    <lineage>
        <taxon>Bacteria</taxon>
        <taxon>Pseudomonadati</taxon>
        <taxon>Bacteroidota</taxon>
        <taxon>Bacteroidia</taxon>
        <taxon>Marinilabiliales</taxon>
        <taxon>Marinilabiliaceae</taxon>
        <taxon>Saccharicrinis</taxon>
    </lineage>
</organism>
<keyword evidence="2" id="KW-0328">Glycosyltransferase</keyword>
<proteinExistence type="predicted"/>
<evidence type="ECO:0000256" key="5">
    <source>
        <dbReference type="ARBA" id="ARBA00022985"/>
    </source>
</evidence>
<dbReference type="eggNOG" id="COG0463">
    <property type="taxonomic scope" value="Bacteria"/>
</dbReference>
<dbReference type="InterPro" id="IPR029044">
    <property type="entry name" value="Nucleotide-diphossugar_trans"/>
</dbReference>
<dbReference type="Pfam" id="PF00535">
    <property type="entry name" value="Glycos_transf_2"/>
    <property type="match status" value="1"/>
</dbReference>
<feature type="transmembrane region" description="Helical" evidence="8">
    <location>
        <begin position="226"/>
        <end position="245"/>
    </location>
</feature>
<dbReference type="GO" id="GO:0005886">
    <property type="term" value="C:plasma membrane"/>
    <property type="evidence" value="ECO:0007669"/>
    <property type="project" value="TreeGrafter"/>
</dbReference>
<name>W7YHM1_9BACT</name>
<feature type="domain" description="Glycosyltransferase 2-like" evidence="9">
    <location>
        <begin position="3"/>
        <end position="158"/>
    </location>
</feature>
<keyword evidence="1" id="KW-1003">Cell membrane</keyword>
<evidence type="ECO:0000256" key="4">
    <source>
        <dbReference type="ARBA" id="ARBA00022692"/>
    </source>
</evidence>
<evidence type="ECO:0000256" key="3">
    <source>
        <dbReference type="ARBA" id="ARBA00022679"/>
    </source>
</evidence>
<accession>W7YHM1</accession>
<evidence type="ECO:0000313" key="10">
    <source>
        <dbReference type="EMBL" id="GAF03961.1"/>
    </source>
</evidence>
<dbReference type="GO" id="GO:0009103">
    <property type="term" value="P:lipopolysaccharide biosynthetic process"/>
    <property type="evidence" value="ECO:0007669"/>
    <property type="project" value="UniProtKB-KW"/>
</dbReference>
<dbReference type="EMBL" id="BAMD01000034">
    <property type="protein sequence ID" value="GAF03961.1"/>
    <property type="molecule type" value="Genomic_DNA"/>
</dbReference>
<dbReference type="CDD" id="cd04187">
    <property type="entry name" value="DPM1_like_bac"/>
    <property type="match status" value="1"/>
</dbReference>
<dbReference type="Proteomes" id="UP000019402">
    <property type="component" value="Unassembled WGS sequence"/>
</dbReference>
<dbReference type="InterPro" id="IPR001173">
    <property type="entry name" value="Glyco_trans_2-like"/>
</dbReference>
<evidence type="ECO:0000259" key="9">
    <source>
        <dbReference type="Pfam" id="PF00535"/>
    </source>
</evidence>
<keyword evidence="7 8" id="KW-0472">Membrane</keyword>
<dbReference type="AlphaFoldDB" id="W7YHM1"/>
<evidence type="ECO:0000313" key="11">
    <source>
        <dbReference type="Proteomes" id="UP000019402"/>
    </source>
</evidence>
<keyword evidence="5" id="KW-0448">Lipopolysaccharide biosynthesis</keyword>
<dbReference type="STRING" id="869213.GCA_000517085_00470"/>
<gene>
    <name evidence="10" type="ORF">JCM21142_72651</name>
</gene>
<sequence length="314" mass="35853">MISVVIPIYNEESLLGELVKRTITALQHTGQDFELLFVDDGSTDNSMDLLLQLHTIDKRIKIMSLSRNFGHQAAYTAGIDYAQGEYLVLMDGDLQDPPELIPQMFTLLNSGSFDIVNGYRKANTSRFTRNIYTRIFHQLFKRLSAMEDIEHIGNFSMLNKAATHALRTLTEKSRYLPGLRHFIGFRKTSISYQREKRGSGCSMSTRQLFTLACDAIFSFSKLPLKFCLIMGIIGIITSFLAGIYILLSKTLALSPLGWSSTLTSIFFLGSIQLIFLGILGEYVFRIYRESQNRPIYFVREFHTDQKKIKRHELA</sequence>